<dbReference type="GO" id="GO:0003723">
    <property type="term" value="F:RNA binding"/>
    <property type="evidence" value="ECO:0007669"/>
    <property type="project" value="UniProtKB-UniRule"/>
</dbReference>
<evidence type="ECO:0000313" key="8">
    <source>
        <dbReference type="EMBL" id="OEF95519.1"/>
    </source>
</evidence>
<protein>
    <recommendedName>
        <fullName evidence="6">Transcription antitermination protein NusB</fullName>
    </recommendedName>
    <alternativeName>
        <fullName evidence="6">Antitermination factor NusB</fullName>
    </alternativeName>
</protein>
<evidence type="ECO:0000313" key="9">
    <source>
        <dbReference type="Proteomes" id="UP000243739"/>
    </source>
</evidence>
<evidence type="ECO:0000256" key="1">
    <source>
        <dbReference type="ARBA" id="ARBA00005952"/>
    </source>
</evidence>
<dbReference type="EMBL" id="MIJF01000100">
    <property type="protein sequence ID" value="OEF95519.1"/>
    <property type="molecule type" value="Genomic_DNA"/>
</dbReference>
<dbReference type="PANTHER" id="PTHR11078">
    <property type="entry name" value="N UTILIZATION SUBSTANCE PROTEIN B-RELATED"/>
    <property type="match status" value="1"/>
</dbReference>
<comment type="caution">
    <text evidence="8">The sequence shown here is derived from an EMBL/GenBank/DDBJ whole genome shotgun (WGS) entry which is preliminary data.</text>
</comment>
<keyword evidence="3 6" id="KW-0694">RNA-binding</keyword>
<sequence length="141" mass="16433">MKRREARERVLQILFQVDVAKNDVDEVIHSLKREQIIEEKDFSFIEDRVRGTYQNLKEIDELISKYLKGWTIPRLPNIDRAILRMSVYELLYEPDISVSVTLNEAVELAKLYGTAESAKFINGVLGSIVRENFESKNKESK</sequence>
<evidence type="ECO:0000256" key="6">
    <source>
        <dbReference type="HAMAP-Rule" id="MF_00073"/>
    </source>
</evidence>
<accession>A0A1D2YRS9</accession>
<dbReference type="SUPFAM" id="SSF48013">
    <property type="entry name" value="NusB-like"/>
    <property type="match status" value="1"/>
</dbReference>
<dbReference type="HAMAP" id="MF_00073">
    <property type="entry name" value="NusB"/>
    <property type="match status" value="1"/>
</dbReference>
<dbReference type="STRING" id="337097.BHF71_04830"/>
<dbReference type="OrthoDB" id="9811381at2"/>
<dbReference type="GO" id="GO:0006353">
    <property type="term" value="P:DNA-templated transcription termination"/>
    <property type="evidence" value="ECO:0007669"/>
    <property type="project" value="UniProtKB-UniRule"/>
</dbReference>
<comment type="similarity">
    <text evidence="1 6">Belongs to the NusB family.</text>
</comment>
<organism evidence="8 9">
    <name type="scientific">Vulcanibacillus modesticaldus</name>
    <dbReference type="NCBI Taxonomy" id="337097"/>
    <lineage>
        <taxon>Bacteria</taxon>
        <taxon>Bacillati</taxon>
        <taxon>Bacillota</taxon>
        <taxon>Bacilli</taxon>
        <taxon>Bacillales</taxon>
        <taxon>Bacillaceae</taxon>
        <taxon>Vulcanibacillus</taxon>
    </lineage>
</organism>
<gene>
    <name evidence="6" type="primary">nusB</name>
    <name evidence="8" type="ORF">BHF71_04830</name>
</gene>
<dbReference type="InterPro" id="IPR011605">
    <property type="entry name" value="NusB_fam"/>
</dbReference>
<dbReference type="Proteomes" id="UP000243739">
    <property type="component" value="Unassembled WGS sequence"/>
</dbReference>
<feature type="domain" description="NusB/RsmB/TIM44" evidence="7">
    <location>
        <begin position="4"/>
        <end position="130"/>
    </location>
</feature>
<name>A0A1D2YRS9_9BACI</name>
<evidence type="ECO:0000256" key="2">
    <source>
        <dbReference type="ARBA" id="ARBA00022814"/>
    </source>
</evidence>
<evidence type="ECO:0000256" key="4">
    <source>
        <dbReference type="ARBA" id="ARBA00023015"/>
    </source>
</evidence>
<keyword evidence="9" id="KW-1185">Reference proteome</keyword>
<keyword evidence="5 6" id="KW-0804">Transcription</keyword>
<evidence type="ECO:0000256" key="3">
    <source>
        <dbReference type="ARBA" id="ARBA00022884"/>
    </source>
</evidence>
<dbReference type="GO" id="GO:0031564">
    <property type="term" value="P:transcription antitermination"/>
    <property type="evidence" value="ECO:0007669"/>
    <property type="project" value="UniProtKB-KW"/>
</dbReference>
<dbReference type="CDD" id="cd00619">
    <property type="entry name" value="Terminator_NusB"/>
    <property type="match status" value="1"/>
</dbReference>
<dbReference type="NCBIfam" id="TIGR01951">
    <property type="entry name" value="nusB"/>
    <property type="match status" value="1"/>
</dbReference>
<keyword evidence="2 6" id="KW-0889">Transcription antitermination</keyword>
<dbReference type="AlphaFoldDB" id="A0A1D2YRS9"/>
<dbReference type="PANTHER" id="PTHR11078:SF3">
    <property type="entry name" value="ANTITERMINATION NUSB DOMAIN-CONTAINING PROTEIN"/>
    <property type="match status" value="1"/>
</dbReference>
<dbReference type="Gene3D" id="1.10.940.10">
    <property type="entry name" value="NusB-like"/>
    <property type="match status" value="1"/>
</dbReference>
<proteinExistence type="inferred from homology"/>
<keyword evidence="4 6" id="KW-0805">Transcription regulation</keyword>
<evidence type="ECO:0000256" key="5">
    <source>
        <dbReference type="ARBA" id="ARBA00023163"/>
    </source>
</evidence>
<reference evidence="8 9" key="1">
    <citation type="submission" date="2016-09" db="EMBL/GenBank/DDBJ databases">
        <title>Draft genome sequence for the type strain of Vulcanibacillus modesticaldus BR, a strictly anaerobic, moderately thermophilic, and nitrate-reducing bacterium from deep sea-hydrothermal vents of the Mid-Atlantic Ridge.</title>
        <authorList>
            <person name="Abin C.A."/>
            <person name="Hollibaugh J.T."/>
        </authorList>
    </citation>
    <scope>NUCLEOTIDE SEQUENCE [LARGE SCALE GENOMIC DNA]</scope>
    <source>
        <strain evidence="8 9">BR</strain>
    </source>
</reference>
<dbReference type="RefSeq" id="WP_069657701.1">
    <property type="nucleotide sequence ID" value="NZ_MIJF01000100.1"/>
</dbReference>
<comment type="function">
    <text evidence="6">Involved in transcription antitermination. Required for transcription of ribosomal RNA (rRNA) genes. Binds specifically to the boxA antiterminator sequence of the ribosomal RNA (rrn) operons.</text>
</comment>
<dbReference type="InterPro" id="IPR035926">
    <property type="entry name" value="NusB-like_sf"/>
</dbReference>
<dbReference type="InterPro" id="IPR006027">
    <property type="entry name" value="NusB_RsmB_TIM44"/>
</dbReference>
<evidence type="ECO:0000259" key="7">
    <source>
        <dbReference type="Pfam" id="PF01029"/>
    </source>
</evidence>
<dbReference type="GO" id="GO:0005829">
    <property type="term" value="C:cytosol"/>
    <property type="evidence" value="ECO:0007669"/>
    <property type="project" value="TreeGrafter"/>
</dbReference>
<dbReference type="Pfam" id="PF01029">
    <property type="entry name" value="NusB"/>
    <property type="match status" value="1"/>
</dbReference>